<reference evidence="8" key="1">
    <citation type="journal article" date="2019" name="Plant J.">
        <title>Chlorella vulgaris genome assembly and annotation reveals the molecular basis for metabolic acclimation to high light conditions.</title>
        <authorList>
            <person name="Cecchin M."/>
            <person name="Marcolungo L."/>
            <person name="Rossato M."/>
            <person name="Girolomoni L."/>
            <person name="Cosentino E."/>
            <person name="Cuine S."/>
            <person name="Li-Beisson Y."/>
            <person name="Delledonne M."/>
            <person name="Ballottari M."/>
        </authorList>
    </citation>
    <scope>NUCLEOTIDE SEQUENCE</scope>
    <source>
        <strain evidence="8">211/11P</strain>
    </source>
</reference>
<dbReference type="GO" id="GO:0000709">
    <property type="term" value="P:meiotic joint molecule formation"/>
    <property type="evidence" value="ECO:0007669"/>
    <property type="project" value="TreeGrafter"/>
</dbReference>
<dbReference type="PANTHER" id="PTHR15938:SF0">
    <property type="entry name" value="HOMOLOGOUS-PAIRING PROTEIN 2 HOMOLOG"/>
    <property type="match status" value="1"/>
</dbReference>
<proteinExistence type="inferred from homology"/>
<dbReference type="PANTHER" id="PTHR15938">
    <property type="entry name" value="TBP-1 INTERACTING PROTEIN"/>
    <property type="match status" value="1"/>
</dbReference>
<feature type="domain" description="Homologous-pairing protein 2 winged helix" evidence="7">
    <location>
        <begin position="2"/>
        <end position="61"/>
    </location>
</feature>
<dbReference type="GO" id="GO:0003690">
    <property type="term" value="F:double-stranded DNA binding"/>
    <property type="evidence" value="ECO:0007669"/>
    <property type="project" value="TreeGrafter"/>
</dbReference>
<dbReference type="EMBL" id="SIDB01000001">
    <property type="protein sequence ID" value="KAI3439022.1"/>
    <property type="molecule type" value="Genomic_DNA"/>
</dbReference>
<comment type="caution">
    <text evidence="8">The sequence shown here is derived from an EMBL/GenBank/DDBJ whole genome shotgun (WGS) entry which is preliminary data.</text>
</comment>
<dbReference type="GO" id="GO:0120230">
    <property type="term" value="F:recombinase activator activity"/>
    <property type="evidence" value="ECO:0007669"/>
    <property type="project" value="TreeGrafter"/>
</dbReference>
<dbReference type="Pfam" id="PF07106">
    <property type="entry name" value="WHD_TBPIP"/>
    <property type="match status" value="1"/>
</dbReference>
<evidence type="ECO:0000256" key="6">
    <source>
        <dbReference type="SAM" id="Coils"/>
    </source>
</evidence>
<dbReference type="Gene3D" id="1.10.10.10">
    <property type="entry name" value="Winged helix-like DNA-binding domain superfamily/Winged helix DNA-binding domain"/>
    <property type="match status" value="1"/>
</dbReference>
<dbReference type="AlphaFoldDB" id="A0A9D4U054"/>
<gene>
    <name evidence="8" type="ORF">D9Q98_001434</name>
</gene>
<dbReference type="InterPro" id="IPR010776">
    <property type="entry name" value="Hop2_WH_dom"/>
</dbReference>
<dbReference type="Proteomes" id="UP001055712">
    <property type="component" value="Unassembled WGS sequence"/>
</dbReference>
<dbReference type="GO" id="GO:0007129">
    <property type="term" value="P:homologous chromosome pairing at meiosis"/>
    <property type="evidence" value="ECO:0007669"/>
    <property type="project" value="TreeGrafter"/>
</dbReference>
<name>A0A9D4U054_CHLVU</name>
<organism evidence="8 9">
    <name type="scientific">Chlorella vulgaris</name>
    <name type="common">Green alga</name>
    <dbReference type="NCBI Taxonomy" id="3077"/>
    <lineage>
        <taxon>Eukaryota</taxon>
        <taxon>Viridiplantae</taxon>
        <taxon>Chlorophyta</taxon>
        <taxon>core chlorophytes</taxon>
        <taxon>Trebouxiophyceae</taxon>
        <taxon>Chlorellales</taxon>
        <taxon>Chlorellaceae</taxon>
        <taxon>Chlorella clade</taxon>
        <taxon>Chlorella</taxon>
    </lineage>
</organism>
<feature type="coiled-coil region" evidence="6">
    <location>
        <begin position="82"/>
        <end position="132"/>
    </location>
</feature>
<keyword evidence="3" id="KW-0233">DNA recombination</keyword>
<sequence length="226" mass="24303">MAEALVLQLVKGQNRPYHVQGVADMLATKGVKKAGAERALEALVANGSLVRKDFGKQKMYFPDQKGLAALSPEECAAKQAALQQSQAACREQEEAVTALRREAAAAGSVLSLEEMRRQVAELTKQKEQQAGKLAALRGGGARLVSAAGVQAAEKAYQAMFDGWARCRRQFRSVWDCVSDGIEGKEEAVFEEMGVETDKAVGADFEGAKALAQPLKKARTALAPLRR</sequence>
<keyword evidence="4" id="KW-0539">Nucleus</keyword>
<evidence type="ECO:0000256" key="1">
    <source>
        <dbReference type="ARBA" id="ARBA00004123"/>
    </source>
</evidence>
<dbReference type="GO" id="GO:0120231">
    <property type="term" value="C:DNA recombinase auxiliary factor complex"/>
    <property type="evidence" value="ECO:0007669"/>
    <property type="project" value="TreeGrafter"/>
</dbReference>
<keyword evidence="5" id="KW-0469">Meiosis</keyword>
<comment type="subcellular location">
    <subcellularLocation>
        <location evidence="1">Nucleus</location>
    </subcellularLocation>
</comment>
<evidence type="ECO:0000256" key="3">
    <source>
        <dbReference type="ARBA" id="ARBA00023172"/>
    </source>
</evidence>
<evidence type="ECO:0000313" key="8">
    <source>
        <dbReference type="EMBL" id="KAI3439022.1"/>
    </source>
</evidence>
<evidence type="ECO:0000256" key="5">
    <source>
        <dbReference type="ARBA" id="ARBA00023254"/>
    </source>
</evidence>
<keyword evidence="6" id="KW-0175">Coiled coil</keyword>
<dbReference type="OrthoDB" id="272266at2759"/>
<evidence type="ECO:0000256" key="4">
    <source>
        <dbReference type="ARBA" id="ARBA00023242"/>
    </source>
</evidence>
<evidence type="ECO:0000259" key="7">
    <source>
        <dbReference type="Pfam" id="PF07106"/>
    </source>
</evidence>
<dbReference type="GO" id="GO:0010774">
    <property type="term" value="P:meiotic strand invasion involved in reciprocal meiotic recombination"/>
    <property type="evidence" value="ECO:0007669"/>
    <property type="project" value="TreeGrafter"/>
</dbReference>
<evidence type="ECO:0000256" key="2">
    <source>
        <dbReference type="ARBA" id="ARBA00007922"/>
    </source>
</evidence>
<evidence type="ECO:0000313" key="9">
    <source>
        <dbReference type="Proteomes" id="UP001055712"/>
    </source>
</evidence>
<protein>
    <recommendedName>
        <fullName evidence="7">Homologous-pairing protein 2 winged helix domain-containing protein</fullName>
    </recommendedName>
</protein>
<comment type="similarity">
    <text evidence="2">Belongs to the HOP2 family.</text>
</comment>
<dbReference type="GO" id="GO:0000794">
    <property type="term" value="C:condensed nuclear chromosome"/>
    <property type="evidence" value="ECO:0007669"/>
    <property type="project" value="TreeGrafter"/>
</dbReference>
<reference evidence="8" key="2">
    <citation type="submission" date="2020-11" db="EMBL/GenBank/DDBJ databases">
        <authorList>
            <person name="Cecchin M."/>
            <person name="Marcolungo L."/>
            <person name="Rossato M."/>
            <person name="Girolomoni L."/>
            <person name="Cosentino E."/>
            <person name="Cuine S."/>
            <person name="Li-Beisson Y."/>
            <person name="Delledonne M."/>
            <person name="Ballottari M."/>
        </authorList>
    </citation>
    <scope>NUCLEOTIDE SEQUENCE</scope>
    <source>
        <strain evidence="8">211/11P</strain>
        <tissue evidence="8">Whole cell</tissue>
    </source>
</reference>
<dbReference type="InterPro" id="IPR036388">
    <property type="entry name" value="WH-like_DNA-bd_sf"/>
</dbReference>
<keyword evidence="9" id="KW-1185">Reference proteome</keyword>
<accession>A0A9D4U054</accession>